<accession>A0A644VG98</accession>
<reference evidence="2" key="1">
    <citation type="submission" date="2019-08" db="EMBL/GenBank/DDBJ databases">
        <authorList>
            <person name="Kucharzyk K."/>
            <person name="Murdoch R.W."/>
            <person name="Higgins S."/>
            <person name="Loffler F."/>
        </authorList>
    </citation>
    <scope>NUCLEOTIDE SEQUENCE</scope>
</reference>
<evidence type="ECO:0000313" key="2">
    <source>
        <dbReference type="EMBL" id="MPL90225.1"/>
    </source>
</evidence>
<dbReference type="Pfam" id="PF14297">
    <property type="entry name" value="Lin1244_N"/>
    <property type="match status" value="1"/>
</dbReference>
<gene>
    <name evidence="2" type="ORF">SDC9_36272</name>
</gene>
<sequence length="254" mass="29961">MARPKKNNADYFSHDADMRNDLKVKALRNKFGITGYAVWCMILEVLTDKDYFEYDWSEVSQELMSADFGIDSSLLIEIVEYCKKLKLLTYDNSTNTIFSQRHKERFNGLLTKRERDRIRVFVSDNSKQPEVFASENPQSKVKYSKVNIIKNNNRDICGLKPPSTGQLREVKKVFTPPSKEDVITYFAERAISPEDREYFADKFLNFYESKNWMVGKNKMANWKAAASRSLEWEDKRRIRHNLNTSVNELWNYQK</sequence>
<dbReference type="AlphaFoldDB" id="A0A644VG98"/>
<dbReference type="InterPro" id="IPR025400">
    <property type="entry name" value="Lin1244/Lin1753-like_N"/>
</dbReference>
<dbReference type="EMBL" id="VSSQ01000298">
    <property type="protein sequence ID" value="MPL90225.1"/>
    <property type="molecule type" value="Genomic_DNA"/>
</dbReference>
<proteinExistence type="predicted"/>
<feature type="domain" description="Lin1244/Lin1753-like N-terminal" evidence="1">
    <location>
        <begin position="11"/>
        <end position="99"/>
    </location>
</feature>
<name>A0A644VG98_9ZZZZ</name>
<evidence type="ECO:0000259" key="1">
    <source>
        <dbReference type="Pfam" id="PF14297"/>
    </source>
</evidence>
<organism evidence="2">
    <name type="scientific">bioreactor metagenome</name>
    <dbReference type="NCBI Taxonomy" id="1076179"/>
    <lineage>
        <taxon>unclassified sequences</taxon>
        <taxon>metagenomes</taxon>
        <taxon>ecological metagenomes</taxon>
    </lineage>
</organism>
<comment type="caution">
    <text evidence="2">The sequence shown here is derived from an EMBL/GenBank/DDBJ whole genome shotgun (WGS) entry which is preliminary data.</text>
</comment>
<protein>
    <recommendedName>
        <fullName evidence="1">Lin1244/Lin1753-like N-terminal domain-containing protein</fullName>
    </recommendedName>
</protein>